<evidence type="ECO:0000313" key="2">
    <source>
        <dbReference type="EMBL" id="QDQ73487.1"/>
    </source>
</evidence>
<proteinExistence type="predicted"/>
<keyword evidence="3" id="KW-1185">Reference proteome</keyword>
<sequence>MRSSIRWTCLLAGLLAAGSAYAQRVEGDRARASGPFDAEVPVNSQNTAERNSAFARALVQVLNNLSGGQGVAAQPGVSAELKRAADYVDDYDYRQDEGVSASTGAPTFGTTLVVHFDPAKVQEMASDLGLPVWPEPRPKPVLWLAIDDGSGPRLVGLSQANAARSILDRAKARGYKLGLPAGNAAEQAAAGAIWRGDTAAIARISSRYNPPMQLIGKLSRKGAGWHADWTLVDGGRVLSRWSDDDGDARRAMASGADGAADALVKRYAKRGGPGVGSPGSYTVSFAGIDNGDDYIRLSALLQKVSVVRGFRPVHAMPGTLDVQLDLTTGLAGFRRLAGDALEPADTVDGAPPVFRLR</sequence>
<feature type="chain" id="PRO_5021918590" evidence="1">
    <location>
        <begin position="23"/>
        <end position="357"/>
    </location>
</feature>
<keyword evidence="1" id="KW-0732">Signal</keyword>
<evidence type="ECO:0000256" key="1">
    <source>
        <dbReference type="SAM" id="SignalP"/>
    </source>
</evidence>
<dbReference type="RefSeq" id="WP_143878999.1">
    <property type="nucleotide sequence ID" value="NZ_BAABLZ010000001.1"/>
</dbReference>
<organism evidence="2 3">
    <name type="scientific">Pseudoluteimonas lycopersici</name>
    <dbReference type="NCBI Taxonomy" id="1324796"/>
    <lineage>
        <taxon>Bacteria</taxon>
        <taxon>Pseudomonadati</taxon>
        <taxon>Pseudomonadota</taxon>
        <taxon>Gammaproteobacteria</taxon>
        <taxon>Lysobacterales</taxon>
        <taxon>Lysobacteraceae</taxon>
        <taxon>Pseudoluteimonas</taxon>
    </lineage>
</organism>
<gene>
    <name evidence="2" type="ORF">FNZ56_06190</name>
</gene>
<name>A0A516V4S2_9GAMM</name>
<reference evidence="2 3" key="1">
    <citation type="submission" date="2019-07" db="EMBL/GenBank/DDBJ databases">
        <title>Lysobacter weifangensis sp. nov., isolated from bensulfuron-methyl contaminated farmland soil.</title>
        <authorList>
            <person name="Zhao H."/>
        </authorList>
    </citation>
    <scope>NUCLEOTIDE SEQUENCE [LARGE SCALE GENOMIC DNA]</scope>
    <source>
        <strain evidence="2 3">CC-Bw-6</strain>
    </source>
</reference>
<accession>A0A516V4S2</accession>
<dbReference type="EMBL" id="CP041742">
    <property type="protein sequence ID" value="QDQ73487.1"/>
    <property type="molecule type" value="Genomic_DNA"/>
</dbReference>
<dbReference type="Pfam" id="PF09839">
    <property type="entry name" value="DUF2066"/>
    <property type="match status" value="1"/>
</dbReference>
<protein>
    <submittedName>
        <fullName evidence="2">DUF2066 domain-containing protein</fullName>
    </submittedName>
</protein>
<dbReference type="InterPro" id="IPR018642">
    <property type="entry name" value="DUF2066"/>
</dbReference>
<dbReference type="OrthoDB" id="6195299at2"/>
<dbReference type="AlphaFoldDB" id="A0A516V4S2"/>
<feature type="signal peptide" evidence="1">
    <location>
        <begin position="1"/>
        <end position="22"/>
    </location>
</feature>
<evidence type="ECO:0000313" key="3">
    <source>
        <dbReference type="Proteomes" id="UP000315891"/>
    </source>
</evidence>
<dbReference type="Proteomes" id="UP000315891">
    <property type="component" value="Chromosome"/>
</dbReference>